<evidence type="ECO:0000256" key="1">
    <source>
        <dbReference type="SAM" id="SignalP"/>
    </source>
</evidence>
<accession>A0A914IB60</accession>
<organism evidence="2 3">
    <name type="scientific">Globodera rostochiensis</name>
    <name type="common">Golden nematode worm</name>
    <name type="synonym">Heterodera rostochiensis</name>
    <dbReference type="NCBI Taxonomy" id="31243"/>
    <lineage>
        <taxon>Eukaryota</taxon>
        <taxon>Metazoa</taxon>
        <taxon>Ecdysozoa</taxon>
        <taxon>Nematoda</taxon>
        <taxon>Chromadorea</taxon>
        <taxon>Rhabditida</taxon>
        <taxon>Tylenchina</taxon>
        <taxon>Tylenchomorpha</taxon>
        <taxon>Tylenchoidea</taxon>
        <taxon>Heteroderidae</taxon>
        <taxon>Heteroderinae</taxon>
        <taxon>Globodera</taxon>
    </lineage>
</organism>
<proteinExistence type="predicted"/>
<dbReference type="Proteomes" id="UP000887572">
    <property type="component" value="Unplaced"/>
</dbReference>
<dbReference type="WBParaSite" id="Gr19_v10_g8270.t1">
    <property type="protein sequence ID" value="Gr19_v10_g8270.t1"/>
    <property type="gene ID" value="Gr19_v10_g8270"/>
</dbReference>
<protein>
    <submittedName>
        <fullName evidence="3">Uncharacterized protein</fullName>
    </submittedName>
</protein>
<sequence>MAFAHPFFVFFFVAFCLYITPSGAILCRTGVDQIRGPVADCGSSNQCLNTSSPRATVYSCDHAGICETILNMRDGCVKDGQNMVCCCSTADGCNYGLREVVVVESVPAPDEKLNGPGASGNALGKILLPLTAKSMGGELIVDSTNLHQSTGFPSSTLLPFCNK</sequence>
<feature type="signal peptide" evidence="1">
    <location>
        <begin position="1"/>
        <end position="24"/>
    </location>
</feature>
<keyword evidence="2" id="KW-1185">Reference proteome</keyword>
<evidence type="ECO:0000313" key="3">
    <source>
        <dbReference type="WBParaSite" id="Gr19_v10_g8270.t1"/>
    </source>
</evidence>
<evidence type="ECO:0000313" key="2">
    <source>
        <dbReference type="Proteomes" id="UP000887572"/>
    </source>
</evidence>
<feature type="chain" id="PRO_5036998606" evidence="1">
    <location>
        <begin position="25"/>
        <end position="163"/>
    </location>
</feature>
<reference evidence="3" key="1">
    <citation type="submission" date="2022-11" db="UniProtKB">
        <authorList>
            <consortium name="WormBaseParasite"/>
        </authorList>
    </citation>
    <scope>IDENTIFICATION</scope>
</reference>
<keyword evidence="1" id="KW-0732">Signal</keyword>
<name>A0A914IB60_GLORO</name>
<dbReference type="AlphaFoldDB" id="A0A914IB60"/>